<dbReference type="AlphaFoldDB" id="A0A2N9EC30"/>
<feature type="domain" description="Small ribosomal subunit protein uS4 N-terminal" evidence="12">
    <location>
        <begin position="3"/>
        <end position="119"/>
    </location>
</feature>
<dbReference type="FunFam" id="3.10.290.10:FF:000006">
    <property type="entry name" value="U3 small nucleolar ribonucleoprotein IMP3"/>
    <property type="match status" value="1"/>
</dbReference>
<organism evidence="13">
    <name type="scientific">Fagus sylvatica</name>
    <name type="common">Beechnut</name>
    <dbReference type="NCBI Taxonomy" id="28930"/>
    <lineage>
        <taxon>Eukaryota</taxon>
        <taxon>Viridiplantae</taxon>
        <taxon>Streptophyta</taxon>
        <taxon>Embryophyta</taxon>
        <taxon>Tracheophyta</taxon>
        <taxon>Spermatophyta</taxon>
        <taxon>Magnoliopsida</taxon>
        <taxon>eudicotyledons</taxon>
        <taxon>Gunneridae</taxon>
        <taxon>Pentapetalae</taxon>
        <taxon>rosids</taxon>
        <taxon>fabids</taxon>
        <taxon>Fagales</taxon>
        <taxon>Fagaceae</taxon>
        <taxon>Fagus</taxon>
    </lineage>
</organism>
<evidence type="ECO:0000313" key="13">
    <source>
        <dbReference type="EMBL" id="SPC72295.1"/>
    </source>
</evidence>
<evidence type="ECO:0000259" key="11">
    <source>
        <dbReference type="SMART" id="SM00363"/>
    </source>
</evidence>
<evidence type="ECO:0000256" key="6">
    <source>
        <dbReference type="ARBA" id="ARBA00023242"/>
    </source>
</evidence>
<evidence type="ECO:0000256" key="4">
    <source>
        <dbReference type="ARBA" id="ARBA00022730"/>
    </source>
</evidence>
<keyword evidence="5 10" id="KW-0694">RNA-binding</keyword>
<evidence type="ECO:0000256" key="1">
    <source>
        <dbReference type="ARBA" id="ARBA00004604"/>
    </source>
</evidence>
<evidence type="ECO:0000256" key="8">
    <source>
        <dbReference type="ARBA" id="ARBA00069727"/>
    </source>
</evidence>
<keyword evidence="4" id="KW-0699">rRNA-binding</keyword>
<protein>
    <recommendedName>
        <fullName evidence="8">U3 small nucleolar ribonucleoprotein protein IMP3</fullName>
    </recommendedName>
    <alternativeName>
        <fullName evidence="9">U3 small nucleolar ribonucleoprotein protein imp3</fullName>
    </alternativeName>
</protein>
<dbReference type="InterPro" id="IPR002942">
    <property type="entry name" value="S4_RNA-bd"/>
</dbReference>
<dbReference type="GO" id="GO:0030515">
    <property type="term" value="F:snoRNA binding"/>
    <property type="evidence" value="ECO:0007669"/>
    <property type="project" value="TreeGrafter"/>
</dbReference>
<dbReference type="InterPro" id="IPR001912">
    <property type="entry name" value="Ribosomal_uS4_N"/>
</dbReference>
<keyword evidence="6" id="KW-0539">Nucleus</keyword>
<dbReference type="PANTHER" id="PTHR11831">
    <property type="entry name" value="30S 40S RIBOSOMAL PROTEIN"/>
    <property type="match status" value="1"/>
</dbReference>
<gene>
    <name evidence="13" type="ORF">FSB_LOCUS177</name>
</gene>
<evidence type="ECO:0000256" key="10">
    <source>
        <dbReference type="PROSITE-ProRule" id="PRU00182"/>
    </source>
</evidence>
<feature type="domain" description="RNA-binding S4" evidence="11">
    <location>
        <begin position="120"/>
        <end position="183"/>
    </location>
</feature>
<sequence length="195" mass="23118">MRKLKYHEKKLLKKVNFLDWKKEDGHREAQVSQRYHATHRDDYKKYSGLCRMVQKLVNILMKMEPKDPFRIEMTDMLLEKAFGLRSSLSGWYNIGVLPSKHNADALKVCERITVSSFFRRRLATVLVRLKFCEHLKEAITYIEQGHLRVGPETITDPAFLVTRNMEDFITWVDSSKIKRKVLEYNDQLDDYDAMT</sequence>
<keyword evidence="3" id="KW-0690">Ribosome biogenesis</keyword>
<dbReference type="GO" id="GO:0032040">
    <property type="term" value="C:small-subunit processome"/>
    <property type="evidence" value="ECO:0007669"/>
    <property type="project" value="TreeGrafter"/>
</dbReference>
<evidence type="ECO:0000259" key="12">
    <source>
        <dbReference type="SMART" id="SM01390"/>
    </source>
</evidence>
<evidence type="ECO:0000256" key="5">
    <source>
        <dbReference type="ARBA" id="ARBA00022884"/>
    </source>
</evidence>
<comment type="similarity">
    <text evidence="2">Belongs to the universal ribosomal protein uS4 family.</text>
</comment>
<accession>A0A2N9EC30</accession>
<dbReference type="SMART" id="SM00363">
    <property type="entry name" value="S4"/>
    <property type="match status" value="1"/>
</dbReference>
<dbReference type="GO" id="GO:0042274">
    <property type="term" value="P:ribosomal small subunit biogenesis"/>
    <property type="evidence" value="ECO:0007669"/>
    <property type="project" value="TreeGrafter"/>
</dbReference>
<keyword evidence="7" id="KW-0687">Ribonucleoprotein</keyword>
<evidence type="ECO:0000256" key="7">
    <source>
        <dbReference type="ARBA" id="ARBA00023274"/>
    </source>
</evidence>
<dbReference type="EMBL" id="OIVN01000002">
    <property type="protein sequence ID" value="SPC72295.1"/>
    <property type="molecule type" value="Genomic_DNA"/>
</dbReference>
<dbReference type="InterPro" id="IPR022801">
    <property type="entry name" value="Ribosomal_uS4"/>
</dbReference>
<dbReference type="GO" id="GO:0006364">
    <property type="term" value="P:rRNA processing"/>
    <property type="evidence" value="ECO:0007669"/>
    <property type="project" value="TreeGrafter"/>
</dbReference>
<dbReference type="Gene3D" id="3.10.290.10">
    <property type="entry name" value="RNA-binding S4 domain"/>
    <property type="match status" value="1"/>
</dbReference>
<dbReference type="InterPro" id="IPR036986">
    <property type="entry name" value="S4_RNA-bd_sf"/>
</dbReference>
<evidence type="ECO:0000256" key="3">
    <source>
        <dbReference type="ARBA" id="ARBA00022517"/>
    </source>
</evidence>
<dbReference type="Pfam" id="PF00163">
    <property type="entry name" value="Ribosomal_S4"/>
    <property type="match status" value="1"/>
</dbReference>
<dbReference type="GO" id="GO:0034457">
    <property type="term" value="C:Mpp10 complex"/>
    <property type="evidence" value="ECO:0007669"/>
    <property type="project" value="TreeGrafter"/>
</dbReference>
<dbReference type="SMART" id="SM01390">
    <property type="entry name" value="Ribosomal_S4"/>
    <property type="match status" value="1"/>
</dbReference>
<dbReference type="PANTHER" id="PTHR11831:SF1">
    <property type="entry name" value="U3 SMALL NUCLEOLAR RIBONUCLEOPROTEIN PROTEIN IMP3"/>
    <property type="match status" value="1"/>
</dbReference>
<dbReference type="PROSITE" id="PS50889">
    <property type="entry name" value="S4"/>
    <property type="match status" value="1"/>
</dbReference>
<dbReference type="GO" id="GO:0019843">
    <property type="term" value="F:rRNA binding"/>
    <property type="evidence" value="ECO:0007669"/>
    <property type="project" value="UniProtKB-KW"/>
</dbReference>
<reference evidence="13" key="1">
    <citation type="submission" date="2018-02" db="EMBL/GenBank/DDBJ databases">
        <authorList>
            <person name="Cohen D.B."/>
            <person name="Kent A.D."/>
        </authorList>
    </citation>
    <scope>NUCLEOTIDE SEQUENCE</scope>
</reference>
<evidence type="ECO:0000256" key="2">
    <source>
        <dbReference type="ARBA" id="ARBA00007465"/>
    </source>
</evidence>
<dbReference type="CDD" id="cd00165">
    <property type="entry name" value="S4"/>
    <property type="match status" value="1"/>
</dbReference>
<evidence type="ECO:0000256" key="9">
    <source>
        <dbReference type="ARBA" id="ARBA00072223"/>
    </source>
</evidence>
<proteinExistence type="inferred from homology"/>
<dbReference type="SUPFAM" id="SSF55174">
    <property type="entry name" value="Alpha-L RNA-binding motif"/>
    <property type="match status" value="1"/>
</dbReference>
<comment type="subcellular location">
    <subcellularLocation>
        <location evidence="1">Nucleus</location>
        <location evidence="1">Nucleolus</location>
    </subcellularLocation>
</comment>
<name>A0A2N9EC30_FAGSY</name>
<dbReference type="Pfam" id="PF01479">
    <property type="entry name" value="S4"/>
    <property type="match status" value="1"/>
</dbReference>